<dbReference type="AlphaFoldDB" id="A0AAD6HWL6"/>
<dbReference type="EMBL" id="JAQJAN010000001">
    <property type="protein sequence ID" value="KAJ5740406.1"/>
    <property type="molecule type" value="Genomic_DNA"/>
</dbReference>
<evidence type="ECO:0008006" key="4">
    <source>
        <dbReference type="Google" id="ProtNLM"/>
    </source>
</evidence>
<dbReference type="PANTHER" id="PTHR42070">
    <property type="entry name" value="FILAMENT ASSOCIATED PROTEIN, PUTATIVE (AFU_ORTHOLOGUE AFUA_8G06630)-RELATED"/>
    <property type="match status" value="1"/>
</dbReference>
<dbReference type="CDD" id="cd14688">
    <property type="entry name" value="bZIP_YAP"/>
    <property type="match status" value="1"/>
</dbReference>
<accession>A0AAD6HWL6</accession>
<feature type="compositionally biased region" description="Polar residues" evidence="1">
    <location>
        <begin position="110"/>
        <end position="119"/>
    </location>
</feature>
<gene>
    <name evidence="2" type="ORF">N7493_000278</name>
</gene>
<reference evidence="2" key="2">
    <citation type="submission" date="2023-01" db="EMBL/GenBank/DDBJ databases">
        <authorList>
            <person name="Petersen C."/>
        </authorList>
    </citation>
    <scope>NUCLEOTIDE SEQUENCE</scope>
    <source>
        <strain evidence="2">IBT 17514</strain>
    </source>
</reference>
<organism evidence="2 3">
    <name type="scientific">Penicillium malachiteum</name>
    <dbReference type="NCBI Taxonomy" id="1324776"/>
    <lineage>
        <taxon>Eukaryota</taxon>
        <taxon>Fungi</taxon>
        <taxon>Dikarya</taxon>
        <taxon>Ascomycota</taxon>
        <taxon>Pezizomycotina</taxon>
        <taxon>Eurotiomycetes</taxon>
        <taxon>Eurotiomycetidae</taxon>
        <taxon>Eurotiales</taxon>
        <taxon>Aspergillaceae</taxon>
        <taxon>Penicillium</taxon>
    </lineage>
</organism>
<evidence type="ECO:0000256" key="1">
    <source>
        <dbReference type="SAM" id="MobiDB-lite"/>
    </source>
</evidence>
<feature type="region of interest" description="Disordered" evidence="1">
    <location>
        <begin position="1"/>
        <end position="35"/>
    </location>
</feature>
<evidence type="ECO:0000313" key="3">
    <source>
        <dbReference type="Proteomes" id="UP001215712"/>
    </source>
</evidence>
<keyword evidence="3" id="KW-1185">Reference proteome</keyword>
<protein>
    <recommendedName>
        <fullName evidence="4">BZIP domain-containing protein</fullName>
    </recommendedName>
</protein>
<dbReference type="PANTHER" id="PTHR42070:SF1">
    <property type="entry name" value="FILAMENT ASSOCIATED PROTEIN, PUTATIVE (AFU_ORTHOLOGUE AFUA_8G06630)-RELATED"/>
    <property type="match status" value="1"/>
</dbReference>
<dbReference type="Gene3D" id="1.20.5.170">
    <property type="match status" value="1"/>
</dbReference>
<sequence>MTLASMDKETDQKNSQRLARVRENQRKSRAKKQEYVRELEQRIGACNEEAHKKDIENRLKIQKIEAENRHLRTLLRSLGVSSDLVQRYVDLAGEGAAVDRKVAIPAISRPKNTNFSTSPKETKPCLAPRPPRTPASETQEDPSPSRLDITNPSLCGCSTEEQSENSWPSEDNLLNTTLCTIADDLVSQYNARGTDIDEIRRKLWAGFRKGQSGDGCRVQNNILFQVLDEISNGI</sequence>
<dbReference type="Proteomes" id="UP001215712">
    <property type="component" value="Unassembled WGS sequence"/>
</dbReference>
<reference evidence="2" key="1">
    <citation type="journal article" date="2023" name="IMA Fungus">
        <title>Comparative genomic study of the Penicillium genus elucidates a diverse pangenome and 15 lateral gene transfer events.</title>
        <authorList>
            <person name="Petersen C."/>
            <person name="Sorensen T."/>
            <person name="Nielsen M.R."/>
            <person name="Sondergaard T.E."/>
            <person name="Sorensen J.L."/>
            <person name="Fitzpatrick D.A."/>
            <person name="Frisvad J.C."/>
            <person name="Nielsen K.L."/>
        </authorList>
    </citation>
    <scope>NUCLEOTIDE SEQUENCE</scope>
    <source>
        <strain evidence="2">IBT 17514</strain>
    </source>
</reference>
<comment type="caution">
    <text evidence="2">The sequence shown here is derived from an EMBL/GenBank/DDBJ whole genome shotgun (WGS) entry which is preliminary data.</text>
</comment>
<feature type="region of interest" description="Disordered" evidence="1">
    <location>
        <begin position="109"/>
        <end position="150"/>
    </location>
</feature>
<proteinExistence type="predicted"/>
<evidence type="ECO:0000313" key="2">
    <source>
        <dbReference type="EMBL" id="KAJ5740406.1"/>
    </source>
</evidence>
<name>A0AAD6HWL6_9EURO</name>